<keyword evidence="4" id="KW-1185">Reference proteome</keyword>
<feature type="chain" id="PRO_5002511960" evidence="2">
    <location>
        <begin position="22"/>
        <end position="127"/>
    </location>
</feature>
<dbReference type="RefSeq" id="WP_157069680.1">
    <property type="nucleotide sequence ID" value="NZ_CP011125.1"/>
</dbReference>
<gene>
    <name evidence="3" type="ORF">DB32_006779</name>
</gene>
<protein>
    <submittedName>
        <fullName evidence="3">Fibronectin type III domain protein</fullName>
    </submittedName>
</protein>
<dbReference type="PROSITE" id="PS51257">
    <property type="entry name" value="PROKAR_LIPOPROTEIN"/>
    <property type="match status" value="1"/>
</dbReference>
<feature type="region of interest" description="Disordered" evidence="1">
    <location>
        <begin position="54"/>
        <end position="127"/>
    </location>
</feature>
<feature type="compositionally biased region" description="Acidic residues" evidence="1">
    <location>
        <begin position="60"/>
        <end position="127"/>
    </location>
</feature>
<evidence type="ECO:0000313" key="4">
    <source>
        <dbReference type="Proteomes" id="UP000034883"/>
    </source>
</evidence>
<dbReference type="STRING" id="927083.DB32_006779"/>
<evidence type="ECO:0000256" key="1">
    <source>
        <dbReference type="SAM" id="MobiDB-lite"/>
    </source>
</evidence>
<dbReference type="Proteomes" id="UP000034883">
    <property type="component" value="Chromosome"/>
</dbReference>
<feature type="signal peptide" evidence="2">
    <location>
        <begin position="1"/>
        <end position="21"/>
    </location>
</feature>
<reference evidence="3 4" key="1">
    <citation type="submission" date="2015-03" db="EMBL/GenBank/DDBJ databases">
        <title>Genome assembly of Sandaracinus amylolyticus DSM 53668.</title>
        <authorList>
            <person name="Sharma G."/>
            <person name="Subramanian S."/>
        </authorList>
    </citation>
    <scope>NUCLEOTIDE SEQUENCE [LARGE SCALE GENOMIC DNA]</scope>
    <source>
        <strain evidence="3 4">DSM 53668</strain>
    </source>
</reference>
<accession>A0A0F6W7U2</accession>
<evidence type="ECO:0000313" key="3">
    <source>
        <dbReference type="EMBL" id="AKF09630.1"/>
    </source>
</evidence>
<keyword evidence="2" id="KW-0732">Signal</keyword>
<dbReference type="KEGG" id="samy:DB32_006779"/>
<proteinExistence type="predicted"/>
<dbReference type="EMBL" id="CP011125">
    <property type="protein sequence ID" value="AKF09630.1"/>
    <property type="molecule type" value="Genomic_DNA"/>
</dbReference>
<dbReference type="AlphaFoldDB" id="A0A0F6W7U2"/>
<name>A0A0F6W7U2_9BACT</name>
<sequence>MSSRFATLFATALVLAITASGCGQTRGETCQVHGDCESGLICCKTTGSVPARGTCQPDSECTDITETDAGMEEDAGEGEVDAGEGETDAGEGETDAGDGETDAGSDAGGDDAGTDASTEDAGTDAAT</sequence>
<organism evidence="3 4">
    <name type="scientific">Sandaracinus amylolyticus</name>
    <dbReference type="NCBI Taxonomy" id="927083"/>
    <lineage>
        <taxon>Bacteria</taxon>
        <taxon>Pseudomonadati</taxon>
        <taxon>Myxococcota</taxon>
        <taxon>Polyangia</taxon>
        <taxon>Polyangiales</taxon>
        <taxon>Sandaracinaceae</taxon>
        <taxon>Sandaracinus</taxon>
    </lineage>
</organism>
<evidence type="ECO:0000256" key="2">
    <source>
        <dbReference type="SAM" id="SignalP"/>
    </source>
</evidence>